<feature type="transmembrane region" description="Helical" evidence="1">
    <location>
        <begin position="9"/>
        <end position="29"/>
    </location>
</feature>
<dbReference type="KEGG" id="aho:Ahos_1534"/>
<keyword evidence="1" id="KW-0812">Transmembrane</keyword>
<proteinExistence type="predicted"/>
<dbReference type="GeneID" id="10601034"/>
<organism evidence="2 3">
    <name type="scientific">Acidianus hospitalis (strain W1)</name>
    <dbReference type="NCBI Taxonomy" id="933801"/>
    <lineage>
        <taxon>Archaea</taxon>
        <taxon>Thermoproteota</taxon>
        <taxon>Thermoprotei</taxon>
        <taxon>Sulfolobales</taxon>
        <taxon>Sulfolobaceae</taxon>
        <taxon>Acidianus</taxon>
    </lineage>
</organism>
<keyword evidence="3" id="KW-1185">Reference proteome</keyword>
<evidence type="ECO:0000313" key="2">
    <source>
        <dbReference type="EMBL" id="AEE94417.1"/>
    </source>
</evidence>
<reference key="2">
    <citation type="journal article" date="2011" name="Extremophiles">
        <title>Genomic analyses of Acidianus hospitalis W1 a host for studying crenarchaeal virus and plasmid life cycles.</title>
        <authorList>
            <person name="You X.Y."/>
            <person name="Liu C."/>
            <person name="Wang S.Y."/>
            <person name="Jiang C.Y."/>
            <person name="Shah S.A."/>
            <person name="Prangishvili D."/>
            <person name="Liu S.J."/>
            <person name="Garrett R.A."/>
        </authorList>
    </citation>
    <scope>NUCLEOTIDE SEQUENCE</scope>
    <source>
        <strain>W1</strain>
    </source>
</reference>
<dbReference type="OrthoDB" id="43006at2157"/>
<keyword evidence="1" id="KW-1133">Transmembrane helix</keyword>
<dbReference type="AlphaFoldDB" id="F4B5J3"/>
<evidence type="ECO:0000313" key="3">
    <source>
        <dbReference type="Proteomes" id="UP000008458"/>
    </source>
</evidence>
<dbReference type="RefSeq" id="WP_013776332.1">
    <property type="nucleotide sequence ID" value="NC_015518.1"/>
</dbReference>
<protein>
    <submittedName>
        <fullName evidence="2">Uncharacterized protein</fullName>
    </submittedName>
</protein>
<gene>
    <name evidence="2" type="ordered locus">Ahos_1534</name>
</gene>
<dbReference type="Proteomes" id="UP000008458">
    <property type="component" value="Chromosome"/>
</dbReference>
<accession>F4B5J3</accession>
<dbReference type="HOGENOM" id="CLU_738893_0_0_2"/>
<reference evidence="2 3" key="1">
    <citation type="journal article" date="2011" name="Extremophiles">
        <title>Genomic analysis of Acidianus hospitalis W1 a host for studying crenarchaeal virus and plasmid life cycles.</title>
        <authorList>
            <person name="You X.Y."/>
            <person name="Liu C."/>
            <person name="Wang S.Y."/>
            <person name="Jiang C.Y."/>
            <person name="Shah S.A."/>
            <person name="Prangishvili D."/>
            <person name="She Q."/>
            <person name="Liu S.J."/>
            <person name="Garrett R.A."/>
        </authorList>
    </citation>
    <scope>NUCLEOTIDE SEQUENCE [LARGE SCALE GENOMIC DNA]</scope>
    <source>
        <strain evidence="2 3">W1</strain>
    </source>
</reference>
<sequence>MEYIRLEGIIGLIIVIGILLTIVAMGPHFSSTMQTGPSKFKVISAELLCVCKNYIIKATIEASGIPGNCHDNLYEVVLNGTTYYAFYKESNDGQVVWYHNGTHTYEIYLSTSNTTYSPPTNLPKGTYEATFISQQGKCTITVSFGVAPKPQLKIVQAEILNVSGLYVLKTEVNASIPVGYIYFYEAILNGTPYYIFYHPKGYTLCPVYYIDKSGVYNVSLYIYPKNFTAPTNVTPNSFEIKPGIYEVTFVTSIGNYTITAKTATTTSTPQFSVENTAKEGVVNGLTQLNFTITATTPLGGHICVYEICVNGHNYTVYYEPKVSTSAIGVYVEQGTGTYCFYINGTISAGTYTIKFYYCYEGVHYVYSEEINIIS</sequence>
<dbReference type="EMBL" id="CP002535">
    <property type="protein sequence ID" value="AEE94417.1"/>
    <property type="molecule type" value="Genomic_DNA"/>
</dbReference>
<keyword evidence="1" id="KW-0472">Membrane</keyword>
<name>F4B5J3_ACIHW</name>
<evidence type="ECO:0000256" key="1">
    <source>
        <dbReference type="SAM" id="Phobius"/>
    </source>
</evidence>